<dbReference type="PANTHER" id="PTHR39328:SF1">
    <property type="entry name" value="BLL2871 PROTEIN"/>
    <property type="match status" value="1"/>
</dbReference>
<dbReference type="EMBL" id="JAAGOB010000008">
    <property type="protein sequence ID" value="NED96924.1"/>
    <property type="molecule type" value="Genomic_DNA"/>
</dbReference>
<dbReference type="Pfam" id="PF06267">
    <property type="entry name" value="DUF1028"/>
    <property type="match status" value="1"/>
</dbReference>
<sequence length="227" mass="24091">MTFSVVARCERTGQLGVGAVTAMMGVGKLVTYAAPKVGAIATQATINPYLGIDGLRMMAEGVGAPDTMERLIQADPGRDTRQAGYLDAHGDTAAWTGKENPPWSGHMGADNVMAQGNRLVGPETLESTLEAFAEHGDLELAERLLVALEAGEATGADTKGALSGTIYVVDTEEYPLWDLRVDHADDPAATLRHLFAESRERLIPQVKELPTRADPMGDAARKVLGHG</sequence>
<keyword evidence="2" id="KW-1185">Reference proteome</keyword>
<gene>
    <name evidence="1" type="ORF">G1H11_16580</name>
</gene>
<reference evidence="1 2" key="1">
    <citation type="submission" date="2020-02" db="EMBL/GenBank/DDBJ databases">
        <authorList>
            <person name="Li X.-J."/>
            <person name="Feng X.-M."/>
        </authorList>
    </citation>
    <scope>NUCLEOTIDE SEQUENCE [LARGE SCALE GENOMIC DNA]</scope>
    <source>
        <strain evidence="1 2">CGMCC 4.7225</strain>
    </source>
</reference>
<dbReference type="SUPFAM" id="SSF56235">
    <property type="entry name" value="N-terminal nucleophile aminohydrolases (Ntn hydrolases)"/>
    <property type="match status" value="1"/>
</dbReference>
<comment type="caution">
    <text evidence="1">The sequence shown here is derived from an EMBL/GenBank/DDBJ whole genome shotgun (WGS) entry which is preliminary data.</text>
</comment>
<accession>A0A6N9YPM6</accession>
<evidence type="ECO:0000313" key="2">
    <source>
        <dbReference type="Proteomes" id="UP000469185"/>
    </source>
</evidence>
<evidence type="ECO:0000313" key="1">
    <source>
        <dbReference type="EMBL" id="NED96924.1"/>
    </source>
</evidence>
<dbReference type="RefSeq" id="WP_163819693.1">
    <property type="nucleotide sequence ID" value="NZ_JAAGOB010000008.1"/>
</dbReference>
<proteinExistence type="predicted"/>
<dbReference type="InterPro" id="IPR010430">
    <property type="entry name" value="DUF1028"/>
</dbReference>
<protein>
    <submittedName>
        <fullName evidence="1">DUF1028 domain-containing protein</fullName>
    </submittedName>
</protein>
<dbReference type="AlphaFoldDB" id="A0A6N9YPM6"/>
<dbReference type="PANTHER" id="PTHR39328">
    <property type="entry name" value="BLL2871 PROTEIN"/>
    <property type="match status" value="1"/>
</dbReference>
<organism evidence="1 2">
    <name type="scientific">Phytoactinopolyspora alkaliphila</name>
    <dbReference type="NCBI Taxonomy" id="1783498"/>
    <lineage>
        <taxon>Bacteria</taxon>
        <taxon>Bacillati</taxon>
        <taxon>Actinomycetota</taxon>
        <taxon>Actinomycetes</taxon>
        <taxon>Jiangellales</taxon>
        <taxon>Jiangellaceae</taxon>
        <taxon>Phytoactinopolyspora</taxon>
    </lineage>
</organism>
<name>A0A6N9YPM6_9ACTN</name>
<dbReference type="Proteomes" id="UP000469185">
    <property type="component" value="Unassembled WGS sequence"/>
</dbReference>
<dbReference type="Gene3D" id="3.60.20.10">
    <property type="entry name" value="Glutamine Phosphoribosylpyrophosphate, subunit 1, domain 1"/>
    <property type="match status" value="1"/>
</dbReference>
<dbReference type="InterPro" id="IPR029055">
    <property type="entry name" value="Ntn_hydrolases_N"/>
</dbReference>